<accession>A0A8J5W9C2</accession>
<dbReference type="OrthoDB" id="1928390at2759"/>
<reference evidence="9" key="1">
    <citation type="journal article" date="2021" name="bioRxiv">
        <title>Whole Genome Assembly and Annotation of Northern Wild Rice, Zizania palustris L., Supports a Whole Genome Duplication in the Zizania Genus.</title>
        <authorList>
            <person name="Haas M."/>
            <person name="Kono T."/>
            <person name="Macchietto M."/>
            <person name="Millas R."/>
            <person name="McGilp L."/>
            <person name="Shao M."/>
            <person name="Duquette J."/>
            <person name="Hirsch C.N."/>
            <person name="Kimball J."/>
        </authorList>
    </citation>
    <scope>NUCLEOTIDE SEQUENCE</scope>
    <source>
        <tissue evidence="9">Fresh leaf tissue</tissue>
    </source>
</reference>
<sequence length="373" mass="41190">MGRRKFRLSDMMPNAWFYKLRDMRARGGRGGAMQQPPLSSSSSSSLRGCRVAKQQAGTPRLGSSSSLPHRASSYYTTRDVELLPAPEPTPPRPRDTDVPLFALTQPPTRRHRRRHRVGHGRLGPTDGGGAGGLVLAPPDHDGCRHCVRGHEPVVDADGNSLRRRDLLIGNDGDRGRQFHRTKVTVPDKDAVHVKVITSAADIIFDLGADDTPERVLRPIVTRPARRELDWCEPEVKHVDLAELTTPRASSASEHSSTSKPRRSSASSRRRLKMRTNSPRIATCRKSKPTAPRPPTRNTTPPVANSFAVVKSSSDPRSDFLESMEDMIAENGIRDARDLEDLLACYLSLNSAEYHDLIVDVFDEVWTGLAGVTP</sequence>
<dbReference type="PANTHER" id="PTHR33057:SF194">
    <property type="entry name" value="TRANSCRIPTION REPRESSOR"/>
    <property type="match status" value="1"/>
</dbReference>
<dbReference type="Proteomes" id="UP000729402">
    <property type="component" value="Unassembled WGS sequence"/>
</dbReference>
<dbReference type="Pfam" id="PF13724">
    <property type="entry name" value="DNA_binding_2"/>
    <property type="match status" value="1"/>
</dbReference>
<dbReference type="GO" id="GO:0005634">
    <property type="term" value="C:nucleus"/>
    <property type="evidence" value="ECO:0007669"/>
    <property type="project" value="UniProtKB-SubCell"/>
</dbReference>
<proteinExistence type="predicted"/>
<feature type="region of interest" description="Disordered" evidence="7">
    <location>
        <begin position="241"/>
        <end position="302"/>
    </location>
</feature>
<dbReference type="InterPro" id="IPR025830">
    <property type="entry name" value="DNA_bnd_dom_ovate"/>
</dbReference>
<comment type="function">
    <text evidence="6">Transcriptional repressor that regulates multiple aspects of plant growth and development.</text>
</comment>
<protein>
    <recommendedName>
        <fullName evidence="6">Transcription repressor</fullName>
    </recommendedName>
    <alternativeName>
        <fullName evidence="6">Ovate family protein</fullName>
    </alternativeName>
</protein>
<dbReference type="EMBL" id="JAAALK010000082">
    <property type="protein sequence ID" value="KAG8085920.1"/>
    <property type="molecule type" value="Genomic_DNA"/>
</dbReference>
<name>A0A8J5W9C2_ZIZPA</name>
<evidence type="ECO:0000256" key="3">
    <source>
        <dbReference type="ARBA" id="ARBA00023015"/>
    </source>
</evidence>
<dbReference type="NCBIfam" id="TIGR01568">
    <property type="entry name" value="A_thal_3678"/>
    <property type="match status" value="1"/>
</dbReference>
<evidence type="ECO:0000256" key="2">
    <source>
        <dbReference type="ARBA" id="ARBA00022491"/>
    </source>
</evidence>
<dbReference type="GO" id="GO:0003677">
    <property type="term" value="F:DNA binding"/>
    <property type="evidence" value="ECO:0007669"/>
    <property type="project" value="InterPro"/>
</dbReference>
<dbReference type="PANTHER" id="PTHR33057">
    <property type="entry name" value="TRANSCRIPTION REPRESSOR OFP7-RELATED"/>
    <property type="match status" value="1"/>
</dbReference>
<evidence type="ECO:0000256" key="1">
    <source>
        <dbReference type="ARBA" id="ARBA00004123"/>
    </source>
</evidence>
<comment type="caution">
    <text evidence="9">The sequence shown here is derived from an EMBL/GenBank/DDBJ whole genome shotgun (WGS) entry which is preliminary data.</text>
</comment>
<evidence type="ECO:0000256" key="7">
    <source>
        <dbReference type="SAM" id="MobiDB-lite"/>
    </source>
</evidence>
<dbReference type="Pfam" id="PF04844">
    <property type="entry name" value="Ovate"/>
    <property type="match status" value="1"/>
</dbReference>
<reference evidence="9" key="2">
    <citation type="submission" date="2021-02" db="EMBL/GenBank/DDBJ databases">
        <authorList>
            <person name="Kimball J.A."/>
            <person name="Haas M.W."/>
            <person name="Macchietto M."/>
            <person name="Kono T."/>
            <person name="Duquette J."/>
            <person name="Shao M."/>
        </authorList>
    </citation>
    <scope>NUCLEOTIDE SEQUENCE</scope>
    <source>
        <tissue evidence="9">Fresh leaf tissue</tissue>
    </source>
</reference>
<keyword evidence="2 6" id="KW-0678">Repressor</keyword>
<evidence type="ECO:0000256" key="5">
    <source>
        <dbReference type="ARBA" id="ARBA00023242"/>
    </source>
</evidence>
<evidence type="ECO:0000313" key="9">
    <source>
        <dbReference type="EMBL" id="KAG8085920.1"/>
    </source>
</evidence>
<evidence type="ECO:0000259" key="8">
    <source>
        <dbReference type="PROSITE" id="PS51754"/>
    </source>
</evidence>
<evidence type="ECO:0000256" key="4">
    <source>
        <dbReference type="ARBA" id="ARBA00023163"/>
    </source>
</evidence>
<keyword evidence="3 6" id="KW-0805">Transcription regulation</keyword>
<keyword evidence="10" id="KW-1185">Reference proteome</keyword>
<feature type="region of interest" description="Disordered" evidence="7">
    <location>
        <begin position="27"/>
        <end position="130"/>
    </location>
</feature>
<dbReference type="PROSITE" id="PS51754">
    <property type="entry name" value="OVATE"/>
    <property type="match status" value="1"/>
</dbReference>
<feature type="compositionally biased region" description="Low complexity" evidence="7">
    <location>
        <begin position="249"/>
        <end position="258"/>
    </location>
</feature>
<dbReference type="GO" id="GO:0045892">
    <property type="term" value="P:negative regulation of DNA-templated transcription"/>
    <property type="evidence" value="ECO:0007669"/>
    <property type="project" value="UniProtKB-UniRule"/>
</dbReference>
<keyword evidence="5 6" id="KW-0539">Nucleus</keyword>
<comment type="subcellular location">
    <subcellularLocation>
        <location evidence="1 6">Nucleus</location>
    </subcellularLocation>
</comment>
<dbReference type="InterPro" id="IPR006458">
    <property type="entry name" value="Ovate_C"/>
</dbReference>
<keyword evidence="4 6" id="KW-0804">Transcription</keyword>
<dbReference type="InterPro" id="IPR038933">
    <property type="entry name" value="Ovate"/>
</dbReference>
<feature type="compositionally biased region" description="Basic residues" evidence="7">
    <location>
        <begin position="108"/>
        <end position="119"/>
    </location>
</feature>
<evidence type="ECO:0000256" key="6">
    <source>
        <dbReference type="RuleBase" id="RU367028"/>
    </source>
</evidence>
<feature type="domain" description="OVATE" evidence="8">
    <location>
        <begin position="308"/>
        <end position="367"/>
    </location>
</feature>
<feature type="compositionally biased region" description="Basic residues" evidence="7">
    <location>
        <begin position="259"/>
        <end position="273"/>
    </location>
</feature>
<organism evidence="9 10">
    <name type="scientific">Zizania palustris</name>
    <name type="common">Northern wild rice</name>
    <dbReference type="NCBI Taxonomy" id="103762"/>
    <lineage>
        <taxon>Eukaryota</taxon>
        <taxon>Viridiplantae</taxon>
        <taxon>Streptophyta</taxon>
        <taxon>Embryophyta</taxon>
        <taxon>Tracheophyta</taxon>
        <taxon>Spermatophyta</taxon>
        <taxon>Magnoliopsida</taxon>
        <taxon>Liliopsida</taxon>
        <taxon>Poales</taxon>
        <taxon>Poaceae</taxon>
        <taxon>BOP clade</taxon>
        <taxon>Oryzoideae</taxon>
        <taxon>Oryzeae</taxon>
        <taxon>Zizaniinae</taxon>
        <taxon>Zizania</taxon>
    </lineage>
</organism>
<dbReference type="AlphaFoldDB" id="A0A8J5W9C2"/>
<evidence type="ECO:0000313" key="10">
    <source>
        <dbReference type="Proteomes" id="UP000729402"/>
    </source>
</evidence>
<feature type="compositionally biased region" description="Polar residues" evidence="7">
    <location>
        <begin position="55"/>
        <end position="67"/>
    </location>
</feature>
<gene>
    <name evidence="9" type="ORF">GUJ93_ZPchr0010g10075</name>
</gene>